<feature type="region of interest" description="Disordered" evidence="1">
    <location>
        <begin position="26"/>
        <end position="57"/>
    </location>
</feature>
<protein>
    <submittedName>
        <fullName evidence="2">Unannotated protein</fullName>
    </submittedName>
</protein>
<dbReference type="AlphaFoldDB" id="A0A6J5YGU0"/>
<dbReference type="EMBL" id="CAFBNC010000032">
    <property type="protein sequence ID" value="CAB4933933.1"/>
    <property type="molecule type" value="Genomic_DNA"/>
</dbReference>
<evidence type="ECO:0000256" key="1">
    <source>
        <dbReference type="SAM" id="MobiDB-lite"/>
    </source>
</evidence>
<proteinExistence type="predicted"/>
<sequence length="156" mass="16877">MGSLNEVGELDGWRCWLCDEPVDPDMSVNDPRGPSIDSLTTKSKSKGKGKGDSTGFGEERLAHRACNTKKGAIAPVVAWSPDLFVVDPAPIVAVVERLQRKGGREIICRCPTEDDADAAADWFVDRLSRLLPELLVDTSVEPGGGQWMVAVMAGRR</sequence>
<dbReference type="EMBL" id="CAEMXZ010000061">
    <property type="protein sequence ID" value="CAB4323671.1"/>
    <property type="molecule type" value="Genomic_DNA"/>
</dbReference>
<gene>
    <name evidence="2" type="ORF">UFOPK1392_01428</name>
    <name evidence="3" type="ORF">UFOPK3733_00845</name>
</gene>
<evidence type="ECO:0000313" key="3">
    <source>
        <dbReference type="EMBL" id="CAB4933933.1"/>
    </source>
</evidence>
<name>A0A6J5YGU0_9ZZZZ</name>
<evidence type="ECO:0000313" key="2">
    <source>
        <dbReference type="EMBL" id="CAB4323671.1"/>
    </source>
</evidence>
<reference evidence="2" key="1">
    <citation type="submission" date="2020-05" db="EMBL/GenBank/DDBJ databases">
        <authorList>
            <person name="Chiriac C."/>
            <person name="Salcher M."/>
            <person name="Ghai R."/>
            <person name="Kavagutti S V."/>
        </authorList>
    </citation>
    <scope>NUCLEOTIDE SEQUENCE</scope>
</reference>
<organism evidence="2">
    <name type="scientific">freshwater metagenome</name>
    <dbReference type="NCBI Taxonomy" id="449393"/>
    <lineage>
        <taxon>unclassified sequences</taxon>
        <taxon>metagenomes</taxon>
        <taxon>ecological metagenomes</taxon>
    </lineage>
</organism>
<accession>A0A6J5YGU0</accession>